<dbReference type="AlphaFoldDB" id="A0A6S6SWY9"/>
<organism evidence="1">
    <name type="scientific">uncultured Sulfurovum sp</name>
    <dbReference type="NCBI Taxonomy" id="269237"/>
    <lineage>
        <taxon>Bacteria</taxon>
        <taxon>Pseudomonadati</taxon>
        <taxon>Campylobacterota</taxon>
        <taxon>Epsilonproteobacteria</taxon>
        <taxon>Campylobacterales</taxon>
        <taxon>Sulfurovaceae</taxon>
        <taxon>Sulfurovum</taxon>
        <taxon>environmental samples</taxon>
    </lineage>
</organism>
<dbReference type="Pfam" id="PF06319">
    <property type="entry name" value="MmcB-like"/>
    <property type="match status" value="1"/>
</dbReference>
<evidence type="ECO:0000313" key="1">
    <source>
        <dbReference type="EMBL" id="CAA6807111.1"/>
    </source>
</evidence>
<sequence>MAKAIEDLTFDVAVKHLHDGNVLSLRSLSWVGNNKQKTYSLNSIQILFKENEFRLLVYDGYGKKIPSRCQVISKNDIPHHINDTKGNQKWVYHKQRVPKKTIDKTIIDEEEAKKLVYEWLLKRHQSESDVVVPEVALGNRRADYLALGKSITIVEIKSQVDTLDRLEEQLKQYLKYANYLYVAIHESKRKSIEKMKIPDEVGVLLVGKRVRMLKRALKQQKDYTVFHGHLGYKDYMDMCTGMKWASKFAKEDIDEIFQNLCKQDRRNYLELFIKNRYKAESIKRKELFYNGEKELSVGSSKGIGVNRMKGEGQYSLSLMSCLGLSKDFLYQSMTKAESTYRKKFKDFKYADLIIEDKIAFGHTIRHIGIPRTYNISLFKKYLDLSKHHHLFELHKLDLEKQFDNYFKNLTHTIVNSKRSTFIDTSSRCYLQTLSSLLGAEHLLVKITKNIKNSVSKLASMCMIDEEMFKECDVILNLDTSKSHIFYRAKEGSRVEVITRIETDQEGKIKL</sequence>
<gene>
    <name evidence="1" type="ORF">HELGO_WM3261</name>
</gene>
<dbReference type="InterPro" id="IPR047729">
    <property type="entry name" value="Sce7726-like"/>
</dbReference>
<dbReference type="InterPro" id="IPR009394">
    <property type="entry name" value="MmcB-like"/>
</dbReference>
<protein>
    <submittedName>
        <fullName evidence="1">Uncharacterized protein</fullName>
    </submittedName>
</protein>
<proteinExistence type="predicted"/>
<dbReference type="NCBIfam" id="NF033832">
    <property type="entry name" value="sce7726_fam"/>
    <property type="match status" value="1"/>
</dbReference>
<name>A0A6S6SWY9_9BACT</name>
<dbReference type="EMBL" id="CACVAS010000047">
    <property type="protein sequence ID" value="CAA6807111.1"/>
    <property type="molecule type" value="Genomic_DNA"/>
</dbReference>
<accession>A0A6S6SWY9</accession>
<reference evidence="1" key="1">
    <citation type="submission" date="2020-01" db="EMBL/GenBank/DDBJ databases">
        <authorList>
            <person name="Meier V. D."/>
            <person name="Meier V D."/>
        </authorList>
    </citation>
    <scope>NUCLEOTIDE SEQUENCE</scope>
    <source>
        <strain evidence="1">HLG_WM_MAG_01</strain>
    </source>
</reference>